<keyword evidence="3" id="KW-1185">Reference proteome</keyword>
<name>A0ABW2TZC7_9PSEU</name>
<feature type="region of interest" description="Disordered" evidence="1">
    <location>
        <begin position="34"/>
        <end position="60"/>
    </location>
</feature>
<sequence length="60" mass="6288">MAFTLEHTATHRATTYTLSLTAHDDGQVTLDLHGTSESDGTVADGTLRLPCPPPPTPPAC</sequence>
<dbReference type="Proteomes" id="UP001596512">
    <property type="component" value="Unassembled WGS sequence"/>
</dbReference>
<organism evidence="2 3">
    <name type="scientific">Actinokineospora soli</name>
    <dbReference type="NCBI Taxonomy" id="1048753"/>
    <lineage>
        <taxon>Bacteria</taxon>
        <taxon>Bacillati</taxon>
        <taxon>Actinomycetota</taxon>
        <taxon>Actinomycetes</taxon>
        <taxon>Pseudonocardiales</taxon>
        <taxon>Pseudonocardiaceae</taxon>
        <taxon>Actinokineospora</taxon>
    </lineage>
</organism>
<proteinExistence type="predicted"/>
<gene>
    <name evidence="2" type="ORF">ACFQV2_39940</name>
</gene>
<reference evidence="3" key="1">
    <citation type="journal article" date="2019" name="Int. J. Syst. Evol. Microbiol.">
        <title>The Global Catalogue of Microorganisms (GCM) 10K type strain sequencing project: providing services to taxonomists for standard genome sequencing and annotation.</title>
        <authorList>
            <consortium name="The Broad Institute Genomics Platform"/>
            <consortium name="The Broad Institute Genome Sequencing Center for Infectious Disease"/>
            <person name="Wu L."/>
            <person name="Ma J."/>
        </authorList>
    </citation>
    <scope>NUCLEOTIDE SEQUENCE [LARGE SCALE GENOMIC DNA]</scope>
    <source>
        <strain evidence="3">JCM 17695</strain>
    </source>
</reference>
<comment type="caution">
    <text evidence="2">The sequence shown here is derived from an EMBL/GenBank/DDBJ whole genome shotgun (WGS) entry which is preliminary data.</text>
</comment>
<evidence type="ECO:0000313" key="2">
    <source>
        <dbReference type="EMBL" id="MFC7618593.1"/>
    </source>
</evidence>
<accession>A0ABW2TZC7</accession>
<dbReference type="EMBL" id="JBHTEY010000004">
    <property type="protein sequence ID" value="MFC7618593.1"/>
    <property type="molecule type" value="Genomic_DNA"/>
</dbReference>
<evidence type="ECO:0000256" key="1">
    <source>
        <dbReference type="SAM" id="MobiDB-lite"/>
    </source>
</evidence>
<evidence type="ECO:0000313" key="3">
    <source>
        <dbReference type="Proteomes" id="UP001596512"/>
    </source>
</evidence>
<protein>
    <submittedName>
        <fullName evidence="2">Uncharacterized protein</fullName>
    </submittedName>
</protein>
<feature type="compositionally biased region" description="Pro residues" evidence="1">
    <location>
        <begin position="50"/>
        <end position="60"/>
    </location>
</feature>